<organism evidence="1 2">
    <name type="scientific">Mycena indigotica</name>
    <dbReference type="NCBI Taxonomy" id="2126181"/>
    <lineage>
        <taxon>Eukaryota</taxon>
        <taxon>Fungi</taxon>
        <taxon>Dikarya</taxon>
        <taxon>Basidiomycota</taxon>
        <taxon>Agaricomycotina</taxon>
        <taxon>Agaricomycetes</taxon>
        <taxon>Agaricomycetidae</taxon>
        <taxon>Agaricales</taxon>
        <taxon>Marasmiineae</taxon>
        <taxon>Mycenaceae</taxon>
        <taxon>Mycena</taxon>
    </lineage>
</organism>
<accession>A0A8H6TCB2</accession>
<reference evidence="1" key="1">
    <citation type="submission" date="2020-05" db="EMBL/GenBank/DDBJ databases">
        <title>Mycena genomes resolve the evolution of fungal bioluminescence.</title>
        <authorList>
            <person name="Tsai I.J."/>
        </authorList>
    </citation>
    <scope>NUCLEOTIDE SEQUENCE</scope>
    <source>
        <strain evidence="1">171206Taipei</strain>
    </source>
</reference>
<name>A0A8H6TCB2_9AGAR</name>
<dbReference type="PANTHER" id="PTHR31252:SF11">
    <property type="entry name" value="DUF4419 DOMAIN-CONTAINING PROTEIN"/>
    <property type="match status" value="1"/>
</dbReference>
<dbReference type="Proteomes" id="UP000636479">
    <property type="component" value="Unassembled WGS sequence"/>
</dbReference>
<dbReference type="AlphaFoldDB" id="A0A8H6TCB2"/>
<dbReference type="PANTHER" id="PTHR31252">
    <property type="entry name" value="DUF4419 DOMAIN-CONTAINING PROTEIN"/>
    <property type="match status" value="1"/>
</dbReference>
<keyword evidence="2" id="KW-1185">Reference proteome</keyword>
<dbReference type="GeneID" id="59340557"/>
<protein>
    <recommendedName>
        <fullName evidence="3">DUF4419 domain-containing protein</fullName>
    </recommendedName>
</protein>
<gene>
    <name evidence="1" type="ORF">MIND_00109600</name>
</gene>
<dbReference type="InterPro" id="IPR025533">
    <property type="entry name" value="DUF4419"/>
</dbReference>
<dbReference type="Pfam" id="PF14388">
    <property type="entry name" value="DUF4419"/>
    <property type="match status" value="1"/>
</dbReference>
<dbReference type="RefSeq" id="XP_037225951.1">
    <property type="nucleotide sequence ID" value="XM_037358041.1"/>
</dbReference>
<proteinExistence type="predicted"/>
<dbReference type="EMBL" id="JACAZF010000001">
    <property type="protein sequence ID" value="KAF7315928.1"/>
    <property type="molecule type" value="Genomic_DNA"/>
</dbReference>
<dbReference type="OrthoDB" id="9978173at2759"/>
<sequence>MPVTFKVATHPAKIVGGNYDNGFTAREILAEACSSQYRKAGAIRGTSFEDPDEVDHYQPTPERIYNIIPKPNGFFFALSEAYNKHHILVLRPDDVWLAILVQFNFFVNANSELLRASFVGHEGTRNLMVNQATLSDFGEFARAMVHEIDKNVSDPTLRAWVLPDFTTTTERDTTVASVTLMATLKTYFSYSFGAVACGLPSVRLEGEKADWEKLLQRADKLKEYGLQTIAWYHLLVPVLTRFIKSFDEPKSKNTIDFWQTVAHYQAGGSGPRTYTGWASAFCVFNENGRWIGFPLKKLEDVSSTMSPESLTAKAFWAKYLKRTNHRDGLLLDDTPYHVMDAGQIPPCYAEVNVLLVDSAGEEGSTTMTAGIIATEVCSSGELMKSEGYKGENDTVKPLAGWWLFDEKVR</sequence>
<evidence type="ECO:0000313" key="2">
    <source>
        <dbReference type="Proteomes" id="UP000636479"/>
    </source>
</evidence>
<comment type="caution">
    <text evidence="1">The sequence shown here is derived from an EMBL/GenBank/DDBJ whole genome shotgun (WGS) entry which is preliminary data.</text>
</comment>
<evidence type="ECO:0000313" key="1">
    <source>
        <dbReference type="EMBL" id="KAF7315928.1"/>
    </source>
</evidence>
<evidence type="ECO:0008006" key="3">
    <source>
        <dbReference type="Google" id="ProtNLM"/>
    </source>
</evidence>